<dbReference type="EMBL" id="JBJJXI010000097">
    <property type="protein sequence ID" value="KAL3393478.1"/>
    <property type="molecule type" value="Genomic_DNA"/>
</dbReference>
<evidence type="ECO:0000313" key="3">
    <source>
        <dbReference type="Proteomes" id="UP001627154"/>
    </source>
</evidence>
<gene>
    <name evidence="2" type="ORF">TKK_012150</name>
</gene>
<accession>A0ABD2WKC7</accession>
<evidence type="ECO:0000256" key="1">
    <source>
        <dbReference type="SAM" id="MobiDB-lite"/>
    </source>
</evidence>
<protein>
    <submittedName>
        <fullName evidence="2">Uncharacterized protein</fullName>
    </submittedName>
</protein>
<sequence length="248" mass="27935">MTVGHSTTRTRSKTRLESKESPLSESPLLVVAKQPVVPTSPPPQLGRGTPPPSLEGNIKDAQEPLAIEPRDEQHRPREPLPQQQQLVQLNPIQQPQQHQLQVEQHLPIQVNEINPEISNQVPPAFNSWEAFAQALIVHWPALPEYHGLDYENPSTYLTKCTEYCTALQVPEAQKQGWLREERAVVDLYQDVVHLGKKFCCTIPLIPQQGSTPKLNSHIDLENGFPKECQKEVRTTLESHLHILTPTPG</sequence>
<name>A0ABD2WKC7_9HYME</name>
<organism evidence="2 3">
    <name type="scientific">Trichogramma kaykai</name>
    <dbReference type="NCBI Taxonomy" id="54128"/>
    <lineage>
        <taxon>Eukaryota</taxon>
        <taxon>Metazoa</taxon>
        <taxon>Ecdysozoa</taxon>
        <taxon>Arthropoda</taxon>
        <taxon>Hexapoda</taxon>
        <taxon>Insecta</taxon>
        <taxon>Pterygota</taxon>
        <taxon>Neoptera</taxon>
        <taxon>Endopterygota</taxon>
        <taxon>Hymenoptera</taxon>
        <taxon>Apocrita</taxon>
        <taxon>Proctotrupomorpha</taxon>
        <taxon>Chalcidoidea</taxon>
        <taxon>Trichogrammatidae</taxon>
        <taxon>Trichogramma</taxon>
    </lineage>
</organism>
<reference evidence="2 3" key="1">
    <citation type="journal article" date="2024" name="bioRxiv">
        <title>A reference genome for Trichogramma kaykai: A tiny desert-dwelling parasitoid wasp with competing sex-ratio distorters.</title>
        <authorList>
            <person name="Culotta J."/>
            <person name="Lindsey A.R."/>
        </authorList>
    </citation>
    <scope>NUCLEOTIDE SEQUENCE [LARGE SCALE GENOMIC DNA]</scope>
    <source>
        <strain evidence="2 3">KSX58</strain>
    </source>
</reference>
<feature type="compositionally biased region" description="Pro residues" evidence="1">
    <location>
        <begin position="38"/>
        <end position="53"/>
    </location>
</feature>
<keyword evidence="3" id="KW-1185">Reference proteome</keyword>
<dbReference type="AlphaFoldDB" id="A0ABD2WKC7"/>
<dbReference type="Proteomes" id="UP001627154">
    <property type="component" value="Unassembled WGS sequence"/>
</dbReference>
<evidence type="ECO:0000313" key="2">
    <source>
        <dbReference type="EMBL" id="KAL3393478.1"/>
    </source>
</evidence>
<feature type="region of interest" description="Disordered" evidence="1">
    <location>
        <begin position="1"/>
        <end position="62"/>
    </location>
</feature>
<proteinExistence type="predicted"/>
<comment type="caution">
    <text evidence="2">The sequence shown here is derived from an EMBL/GenBank/DDBJ whole genome shotgun (WGS) entry which is preliminary data.</text>
</comment>